<feature type="region of interest" description="Disordered" evidence="1">
    <location>
        <begin position="1"/>
        <end position="21"/>
    </location>
</feature>
<evidence type="ECO:0000313" key="2">
    <source>
        <dbReference type="EMBL" id="KAK3770798.1"/>
    </source>
</evidence>
<organism evidence="2 3">
    <name type="scientific">Elysia crispata</name>
    <name type="common">lettuce slug</name>
    <dbReference type="NCBI Taxonomy" id="231223"/>
    <lineage>
        <taxon>Eukaryota</taxon>
        <taxon>Metazoa</taxon>
        <taxon>Spiralia</taxon>
        <taxon>Lophotrochozoa</taxon>
        <taxon>Mollusca</taxon>
        <taxon>Gastropoda</taxon>
        <taxon>Heterobranchia</taxon>
        <taxon>Euthyneura</taxon>
        <taxon>Panpulmonata</taxon>
        <taxon>Sacoglossa</taxon>
        <taxon>Placobranchoidea</taxon>
        <taxon>Plakobranchidae</taxon>
        <taxon>Elysia</taxon>
    </lineage>
</organism>
<evidence type="ECO:0000256" key="1">
    <source>
        <dbReference type="SAM" id="MobiDB-lite"/>
    </source>
</evidence>
<dbReference type="EMBL" id="JAWDGP010003786">
    <property type="protein sequence ID" value="KAK3770798.1"/>
    <property type="molecule type" value="Genomic_DNA"/>
</dbReference>
<sequence length="368" mass="41828">MEQSAGSPSRAPSVQHVESSLNETTSARITVTVSHLRSLIDDKFYRDCKRHFLMVGKGRRPDLPILQTLTQRVLIQLYFIKEEGNSSFRELKLWLEKLDPSVCHVTEGRVKHKVTSAVQSCLKMTEEVALHFLSEHVNFHAALAALADLNLNRLHLTNIEPFTQPSLEFITNRVVIALEHFKSSERNISFSTVKWLKTLSTQCSQMSDSLLTSNVLTTIKKYKLLSKMKNANDLEDFLKKQFPEESNSIFAESSESSVNTTEMSEVITPQSCSQCDKLKNVTDAAIKKEEGLLDEKLGRDKSNTFSHFASSGETAAFRVIRTTSDVFGPRGDEKNGCREDWLAYCDTHEIKSQFTTYRSNRFNNIRFE</sequence>
<evidence type="ECO:0000313" key="3">
    <source>
        <dbReference type="Proteomes" id="UP001283361"/>
    </source>
</evidence>
<keyword evidence="3" id="KW-1185">Reference proteome</keyword>
<comment type="caution">
    <text evidence="2">The sequence shown here is derived from an EMBL/GenBank/DDBJ whole genome shotgun (WGS) entry which is preliminary data.</text>
</comment>
<protein>
    <submittedName>
        <fullName evidence="2">Uncharacterized protein</fullName>
    </submittedName>
</protein>
<dbReference type="Proteomes" id="UP001283361">
    <property type="component" value="Unassembled WGS sequence"/>
</dbReference>
<gene>
    <name evidence="2" type="ORF">RRG08_036400</name>
</gene>
<accession>A0AAE0ZJU9</accession>
<name>A0AAE0ZJU9_9GAST</name>
<proteinExistence type="predicted"/>
<reference evidence="2" key="1">
    <citation type="journal article" date="2023" name="G3 (Bethesda)">
        <title>A reference genome for the long-term kleptoplast-retaining sea slug Elysia crispata morphotype clarki.</title>
        <authorList>
            <person name="Eastman K.E."/>
            <person name="Pendleton A.L."/>
            <person name="Shaikh M.A."/>
            <person name="Suttiyut T."/>
            <person name="Ogas R."/>
            <person name="Tomko P."/>
            <person name="Gavelis G."/>
            <person name="Widhalm J.R."/>
            <person name="Wisecaver J.H."/>
        </authorList>
    </citation>
    <scope>NUCLEOTIDE SEQUENCE</scope>
    <source>
        <strain evidence="2">ECLA1</strain>
    </source>
</reference>
<dbReference type="AlphaFoldDB" id="A0AAE0ZJU9"/>